<protein>
    <submittedName>
        <fullName evidence="1">Uncharacterized protein</fullName>
    </submittedName>
</protein>
<proteinExistence type="predicted"/>
<reference evidence="1" key="1">
    <citation type="journal article" date="2023" name="G3 (Bethesda)">
        <title>Whole genome assemblies of Zophobas morio and Tenebrio molitor.</title>
        <authorList>
            <person name="Kaur S."/>
            <person name="Stinson S.A."/>
            <person name="diCenzo G.C."/>
        </authorList>
    </citation>
    <scope>NUCLEOTIDE SEQUENCE</scope>
    <source>
        <strain evidence="1">QUZm001</strain>
    </source>
</reference>
<comment type="caution">
    <text evidence="1">The sequence shown here is derived from an EMBL/GenBank/DDBJ whole genome shotgun (WGS) entry which is preliminary data.</text>
</comment>
<dbReference type="Proteomes" id="UP001168821">
    <property type="component" value="Unassembled WGS sequence"/>
</dbReference>
<organism evidence="1 2">
    <name type="scientific">Zophobas morio</name>
    <dbReference type="NCBI Taxonomy" id="2755281"/>
    <lineage>
        <taxon>Eukaryota</taxon>
        <taxon>Metazoa</taxon>
        <taxon>Ecdysozoa</taxon>
        <taxon>Arthropoda</taxon>
        <taxon>Hexapoda</taxon>
        <taxon>Insecta</taxon>
        <taxon>Pterygota</taxon>
        <taxon>Neoptera</taxon>
        <taxon>Endopterygota</taxon>
        <taxon>Coleoptera</taxon>
        <taxon>Polyphaga</taxon>
        <taxon>Cucujiformia</taxon>
        <taxon>Tenebrionidae</taxon>
        <taxon>Zophobas</taxon>
    </lineage>
</organism>
<gene>
    <name evidence="1" type="ORF">Zmor_013121</name>
</gene>
<dbReference type="AlphaFoldDB" id="A0AA38IA63"/>
<dbReference type="EMBL" id="JALNTZ010000004">
    <property type="protein sequence ID" value="KAJ3653893.1"/>
    <property type="molecule type" value="Genomic_DNA"/>
</dbReference>
<keyword evidence="2" id="KW-1185">Reference proteome</keyword>
<name>A0AA38IA63_9CUCU</name>
<accession>A0AA38IA63</accession>
<sequence>MPDSKHPVALTPIMVARCTFAIRFRGSGVQKKPVKTRRKKKTEAGPVFAELMCDLAVDSESRMKFSVFASRITIEITRCRRELYKKCYICFHSRSHGINLAFSGWRKNVACKSNASKFLARNGLNFIGGDGYK</sequence>
<evidence type="ECO:0000313" key="1">
    <source>
        <dbReference type="EMBL" id="KAJ3653893.1"/>
    </source>
</evidence>
<evidence type="ECO:0000313" key="2">
    <source>
        <dbReference type="Proteomes" id="UP001168821"/>
    </source>
</evidence>